<feature type="transmembrane region" description="Helical" evidence="1">
    <location>
        <begin position="244"/>
        <end position="263"/>
    </location>
</feature>
<gene>
    <name evidence="2" type="ORF">B0H16DRAFT_1499644</name>
</gene>
<keyword evidence="1" id="KW-1133">Transmembrane helix</keyword>
<evidence type="ECO:0000313" key="2">
    <source>
        <dbReference type="EMBL" id="KAJ7779709.1"/>
    </source>
</evidence>
<accession>A0AAD7K796</accession>
<evidence type="ECO:0000313" key="3">
    <source>
        <dbReference type="Proteomes" id="UP001215598"/>
    </source>
</evidence>
<feature type="transmembrane region" description="Helical" evidence="1">
    <location>
        <begin position="140"/>
        <end position="159"/>
    </location>
</feature>
<keyword evidence="3" id="KW-1185">Reference proteome</keyword>
<dbReference type="AlphaFoldDB" id="A0AAD7K796"/>
<evidence type="ECO:0000256" key="1">
    <source>
        <dbReference type="SAM" id="Phobius"/>
    </source>
</evidence>
<keyword evidence="1" id="KW-0472">Membrane</keyword>
<dbReference type="Proteomes" id="UP001215598">
    <property type="component" value="Unassembled WGS sequence"/>
</dbReference>
<organism evidence="2 3">
    <name type="scientific">Mycena metata</name>
    <dbReference type="NCBI Taxonomy" id="1033252"/>
    <lineage>
        <taxon>Eukaryota</taxon>
        <taxon>Fungi</taxon>
        <taxon>Dikarya</taxon>
        <taxon>Basidiomycota</taxon>
        <taxon>Agaricomycotina</taxon>
        <taxon>Agaricomycetes</taxon>
        <taxon>Agaricomycetidae</taxon>
        <taxon>Agaricales</taxon>
        <taxon>Marasmiineae</taxon>
        <taxon>Mycenaceae</taxon>
        <taxon>Mycena</taxon>
    </lineage>
</organism>
<name>A0AAD7K796_9AGAR</name>
<feature type="transmembrane region" description="Helical" evidence="1">
    <location>
        <begin position="171"/>
        <end position="190"/>
    </location>
</feature>
<dbReference type="EMBL" id="JARKIB010000005">
    <property type="protein sequence ID" value="KAJ7779709.1"/>
    <property type="molecule type" value="Genomic_DNA"/>
</dbReference>
<comment type="caution">
    <text evidence="2">The sequence shown here is derived from an EMBL/GenBank/DDBJ whole genome shotgun (WGS) entry which is preliminary data.</text>
</comment>
<reference evidence="2" key="1">
    <citation type="submission" date="2023-03" db="EMBL/GenBank/DDBJ databases">
        <title>Massive genome expansion in bonnet fungi (Mycena s.s.) driven by repeated elements and novel gene families across ecological guilds.</title>
        <authorList>
            <consortium name="Lawrence Berkeley National Laboratory"/>
            <person name="Harder C.B."/>
            <person name="Miyauchi S."/>
            <person name="Viragh M."/>
            <person name="Kuo A."/>
            <person name="Thoen E."/>
            <person name="Andreopoulos B."/>
            <person name="Lu D."/>
            <person name="Skrede I."/>
            <person name="Drula E."/>
            <person name="Henrissat B."/>
            <person name="Morin E."/>
            <person name="Kohler A."/>
            <person name="Barry K."/>
            <person name="LaButti K."/>
            <person name="Morin E."/>
            <person name="Salamov A."/>
            <person name="Lipzen A."/>
            <person name="Mereny Z."/>
            <person name="Hegedus B."/>
            <person name="Baldrian P."/>
            <person name="Stursova M."/>
            <person name="Weitz H."/>
            <person name="Taylor A."/>
            <person name="Grigoriev I.V."/>
            <person name="Nagy L.G."/>
            <person name="Martin F."/>
            <person name="Kauserud H."/>
        </authorList>
    </citation>
    <scope>NUCLEOTIDE SEQUENCE</scope>
    <source>
        <strain evidence="2">CBHHK182m</strain>
    </source>
</reference>
<feature type="transmembrane region" description="Helical" evidence="1">
    <location>
        <begin position="112"/>
        <end position="133"/>
    </location>
</feature>
<keyword evidence="1" id="KW-0812">Transmembrane</keyword>
<feature type="transmembrane region" description="Helical" evidence="1">
    <location>
        <begin position="211"/>
        <end position="232"/>
    </location>
</feature>
<feature type="transmembrane region" description="Helical" evidence="1">
    <location>
        <begin position="53"/>
        <end position="79"/>
    </location>
</feature>
<protein>
    <submittedName>
        <fullName evidence="2">Uncharacterized protein</fullName>
    </submittedName>
</protein>
<sequence>MANVETRFPELYAFFKGQLYSAAAALFFNAICLLLFSFAVFFLLKTKTRASQLFLILAVILVLFAVTQAILDVAIAAAMSDLVENLVASDSATQMLSLEQRWARLYIARESLLAFNNAITDGLLLYRCAVVWASSRYVKFVVVIPSLLILATFGLGLWGTFSSTSDTVAPYIMALVTNSVLLALSAGRIWSKGRQAAVVLGPAARQRYTRTVEIICESSLLYLLNVVVYMIADATQKSETPILGLSWGALAQVVNIVPMMIMVRVGIATSLGEGESAPTRVFYGGNDSARAHSERFGMDDITTRGSAKYSKLQESVD</sequence>
<feature type="transmembrane region" description="Helical" evidence="1">
    <location>
        <begin position="20"/>
        <end position="44"/>
    </location>
</feature>
<proteinExistence type="predicted"/>